<dbReference type="EMBL" id="KN716176">
    <property type="protein sequence ID" value="KJH51803.1"/>
    <property type="molecule type" value="Genomic_DNA"/>
</dbReference>
<sequence>MLYKALVRGTKMALVTHNTTYGYVVSAAPTPRSKVQDALSALGWPLCQVPPAFKSSASLECGGSTDIQRRSLVGHTAVTNFSMPTGKSYLTISIFTV</sequence>
<keyword evidence="2" id="KW-1185">Reference proteome</keyword>
<name>A0A0D8Y4M4_DICVI</name>
<reference evidence="1 2" key="1">
    <citation type="submission" date="2013-11" db="EMBL/GenBank/DDBJ databases">
        <title>Draft genome of the bovine lungworm Dictyocaulus viviparus.</title>
        <authorList>
            <person name="Mitreva M."/>
        </authorList>
    </citation>
    <scope>NUCLEOTIDE SEQUENCE [LARGE SCALE GENOMIC DNA]</scope>
    <source>
        <strain evidence="1 2">HannoverDv2000</strain>
    </source>
</reference>
<evidence type="ECO:0000313" key="1">
    <source>
        <dbReference type="EMBL" id="KJH51803.1"/>
    </source>
</evidence>
<protein>
    <submittedName>
        <fullName evidence="1">Uncharacterized protein</fullName>
    </submittedName>
</protein>
<dbReference type="AlphaFoldDB" id="A0A0D8Y4M4"/>
<proteinExistence type="predicted"/>
<organism evidence="1 2">
    <name type="scientific">Dictyocaulus viviparus</name>
    <name type="common">Bovine lungworm</name>
    <dbReference type="NCBI Taxonomy" id="29172"/>
    <lineage>
        <taxon>Eukaryota</taxon>
        <taxon>Metazoa</taxon>
        <taxon>Ecdysozoa</taxon>
        <taxon>Nematoda</taxon>
        <taxon>Chromadorea</taxon>
        <taxon>Rhabditida</taxon>
        <taxon>Rhabditina</taxon>
        <taxon>Rhabditomorpha</taxon>
        <taxon>Strongyloidea</taxon>
        <taxon>Metastrongylidae</taxon>
        <taxon>Dictyocaulus</taxon>
    </lineage>
</organism>
<dbReference type="Proteomes" id="UP000053766">
    <property type="component" value="Unassembled WGS sequence"/>
</dbReference>
<accession>A0A0D8Y4M4</accession>
<reference evidence="2" key="2">
    <citation type="journal article" date="2016" name="Sci. Rep.">
        <title>Dictyocaulus viviparus genome, variome and transcriptome elucidate lungworm biology and support future intervention.</title>
        <authorList>
            <person name="McNulty S.N."/>
            <person name="Strube C."/>
            <person name="Rosa B.A."/>
            <person name="Martin J.C."/>
            <person name="Tyagi R."/>
            <person name="Choi Y.J."/>
            <person name="Wang Q."/>
            <person name="Hallsworth Pepin K."/>
            <person name="Zhang X."/>
            <person name="Ozersky P."/>
            <person name="Wilson R.K."/>
            <person name="Sternberg P.W."/>
            <person name="Gasser R.B."/>
            <person name="Mitreva M."/>
        </authorList>
    </citation>
    <scope>NUCLEOTIDE SEQUENCE [LARGE SCALE GENOMIC DNA]</scope>
    <source>
        <strain evidence="2">HannoverDv2000</strain>
    </source>
</reference>
<gene>
    <name evidence="1" type="ORF">DICVIV_01994</name>
</gene>
<evidence type="ECO:0000313" key="2">
    <source>
        <dbReference type="Proteomes" id="UP000053766"/>
    </source>
</evidence>